<dbReference type="GO" id="GO:0055085">
    <property type="term" value="P:transmembrane transport"/>
    <property type="evidence" value="ECO:0007669"/>
    <property type="project" value="InterPro"/>
</dbReference>
<keyword evidence="8" id="KW-1133">Transmembrane helix</keyword>
<comment type="subcellular location">
    <subcellularLocation>
        <location evidence="2">Membrane</location>
        <topology evidence="2">Multi-pass membrane protein</topology>
    </subcellularLocation>
</comment>
<dbReference type="RefSeq" id="XP_034009778.1">
    <property type="nucleotide sequence ID" value="XM_034158327.1"/>
</dbReference>
<dbReference type="Pfam" id="PF00153">
    <property type="entry name" value="Mito_carr"/>
    <property type="match status" value="3"/>
</dbReference>
<evidence type="ECO:0000256" key="11">
    <source>
        <dbReference type="RuleBase" id="RU000488"/>
    </source>
</evidence>
<evidence type="ECO:0000313" key="13">
    <source>
        <dbReference type="Proteomes" id="UP000449547"/>
    </source>
</evidence>
<feature type="repeat" description="Solcar" evidence="10">
    <location>
        <begin position="83"/>
        <end position="165"/>
    </location>
</feature>
<evidence type="ECO:0000256" key="1">
    <source>
        <dbReference type="ARBA" id="ARBA00002238"/>
    </source>
</evidence>
<dbReference type="GeneID" id="54784005"/>
<dbReference type="OrthoDB" id="428293at2759"/>
<protein>
    <recommendedName>
        <fullName evidence="4">Mitochondrial thiamine pyrophosphate carrier 1</fullName>
    </recommendedName>
</protein>
<evidence type="ECO:0000256" key="5">
    <source>
        <dbReference type="ARBA" id="ARBA00022448"/>
    </source>
</evidence>
<keyword evidence="9 10" id="KW-0472">Membrane</keyword>
<dbReference type="InterPro" id="IPR023395">
    <property type="entry name" value="MCP_dom_sf"/>
</dbReference>
<evidence type="ECO:0000256" key="9">
    <source>
        <dbReference type="ARBA" id="ARBA00023136"/>
    </source>
</evidence>
<feature type="repeat" description="Solcar" evidence="10">
    <location>
        <begin position="175"/>
        <end position="255"/>
    </location>
</feature>
<dbReference type="InterPro" id="IPR044712">
    <property type="entry name" value="SLC25A32-like"/>
</dbReference>
<proteinExistence type="inferred from homology"/>
<evidence type="ECO:0000256" key="3">
    <source>
        <dbReference type="ARBA" id="ARBA00006375"/>
    </source>
</evidence>
<dbReference type="InterPro" id="IPR018108">
    <property type="entry name" value="MCP_transmembrane"/>
</dbReference>
<keyword evidence="6 10" id="KW-0812">Transmembrane</keyword>
<dbReference type="Gene3D" id="1.50.40.10">
    <property type="entry name" value="Mitochondrial carrier domain"/>
    <property type="match status" value="1"/>
</dbReference>
<dbReference type="Proteomes" id="UP000449547">
    <property type="component" value="Unassembled WGS sequence"/>
</dbReference>
<comment type="function">
    <text evidence="1">Mitochondrial transporter that mediates uptake of thiamine pyrophosphate (ThPP) into mitochondria.</text>
</comment>
<evidence type="ECO:0000256" key="8">
    <source>
        <dbReference type="ARBA" id="ARBA00022989"/>
    </source>
</evidence>
<reference evidence="12 13" key="1">
    <citation type="submission" date="2019-07" db="EMBL/GenBank/DDBJ databases">
        <title>Genome assembly of two rare yeast pathogens: Diutina rugosa and Trichomonascus ciferrii.</title>
        <authorList>
            <person name="Mixao V."/>
            <person name="Saus E."/>
            <person name="Hansen A."/>
            <person name="Lass-Flor C."/>
            <person name="Gabaldon T."/>
        </authorList>
    </citation>
    <scope>NUCLEOTIDE SEQUENCE [LARGE SCALE GENOMIC DNA]</scope>
    <source>
        <strain evidence="12 13">CBS 613</strain>
    </source>
</reference>
<dbReference type="PANTHER" id="PTHR45683">
    <property type="entry name" value="MITOCHONDRIAL NICOTINAMIDE ADENINE DINUCLEOTIDE TRANSPORTER 1-RELATED-RELATED"/>
    <property type="match status" value="1"/>
</dbReference>
<keyword evidence="7" id="KW-0677">Repeat</keyword>
<organism evidence="12 13">
    <name type="scientific">Diutina rugosa</name>
    <name type="common">Yeast</name>
    <name type="synonym">Candida rugosa</name>
    <dbReference type="NCBI Taxonomy" id="5481"/>
    <lineage>
        <taxon>Eukaryota</taxon>
        <taxon>Fungi</taxon>
        <taxon>Dikarya</taxon>
        <taxon>Ascomycota</taxon>
        <taxon>Saccharomycotina</taxon>
        <taxon>Pichiomycetes</taxon>
        <taxon>Debaryomycetaceae</taxon>
        <taxon>Diutina</taxon>
    </lineage>
</organism>
<dbReference type="EMBL" id="SWFT01000159">
    <property type="protein sequence ID" value="KAA8897121.1"/>
    <property type="molecule type" value="Genomic_DNA"/>
</dbReference>
<evidence type="ECO:0000256" key="7">
    <source>
        <dbReference type="ARBA" id="ARBA00022737"/>
    </source>
</evidence>
<gene>
    <name evidence="12" type="ORF">DIURU_005354</name>
</gene>
<keyword evidence="5 11" id="KW-0813">Transport</keyword>
<dbReference type="SUPFAM" id="SSF103506">
    <property type="entry name" value="Mitochondrial carrier"/>
    <property type="match status" value="1"/>
</dbReference>
<evidence type="ECO:0000256" key="2">
    <source>
        <dbReference type="ARBA" id="ARBA00004141"/>
    </source>
</evidence>
<evidence type="ECO:0000256" key="6">
    <source>
        <dbReference type="ARBA" id="ARBA00022692"/>
    </source>
</evidence>
<dbReference type="PROSITE" id="PS50920">
    <property type="entry name" value="SOLCAR"/>
    <property type="match status" value="3"/>
</dbReference>
<dbReference type="AlphaFoldDB" id="A0A642UDF3"/>
<name>A0A642UDF3_DIURU</name>
<comment type="similarity">
    <text evidence="3 11">Belongs to the mitochondrial carrier (TC 2.A.29) family.</text>
</comment>
<dbReference type="GO" id="GO:0006862">
    <property type="term" value="P:nucleotide transport"/>
    <property type="evidence" value="ECO:0007669"/>
    <property type="project" value="InterPro"/>
</dbReference>
<dbReference type="VEuPathDB" id="FungiDB:DIURU_005354"/>
<evidence type="ECO:0000256" key="10">
    <source>
        <dbReference type="PROSITE-ProRule" id="PRU00282"/>
    </source>
</evidence>
<evidence type="ECO:0000313" key="12">
    <source>
        <dbReference type="EMBL" id="KAA8897121.1"/>
    </source>
</evidence>
<dbReference type="OMA" id="TTVWKHE"/>
<accession>A0A642UDF3</accession>
<comment type="caution">
    <text evidence="12">The sequence shown here is derived from an EMBL/GenBank/DDBJ whole genome shotgun (WGS) entry which is preliminary data.</text>
</comment>
<sequence>MDVNFVAGLTAGAATTVVNHPLDVVKVKLQLHRQPLRHLLSSLSWADYTRGIVPNLVGNVAAWGMYFGVYEYLKPVTKQYTPSDTASYVVSSTIAGVSTSVVTNPIWVIKTRMLGGDRHRHMLGLIKDMVVNEGVLSLWKGLVPSLFSVGQASLQFTIYDHGKKWVQRQHHRSQNTTYEHVYLSAGSKVAAMTIMYPAQVVKSRLQYQKVTTSMMQVVKQVAAERAFYSGLSANLVRVVPATTVTFVVFESVKKWLEPKMEKI</sequence>
<keyword evidence="13" id="KW-1185">Reference proteome</keyword>
<feature type="repeat" description="Solcar" evidence="10">
    <location>
        <begin position="1"/>
        <end position="76"/>
    </location>
</feature>
<evidence type="ECO:0000256" key="4">
    <source>
        <dbReference type="ARBA" id="ARBA00021935"/>
    </source>
</evidence>
<dbReference type="GO" id="GO:0016020">
    <property type="term" value="C:membrane"/>
    <property type="evidence" value="ECO:0007669"/>
    <property type="project" value="UniProtKB-SubCell"/>
</dbReference>